<sequence length="246" mass="27553">MARYSLSAHAYVCTIEDHAIVLDLNRDTYFAVTNAQASALVGLVEGWPRPAGWRVPLGTDDQEIRESAIRALSKRGVLAVEPSSGKNAAPVRVPSPQAALLGTSLLHTLLDDPAVRPPRVRLMDIAMFILAYVRASYRLSHTKLTEVVERVRLRRALMIEAPDNDVLRKLVHRFRLIRPFVYTASNRCLFDSLVLIEYLACYGIYPLWIFGVTARPFSAHSWVQNGHVVLNDTPEHVGRFTPIMVA</sequence>
<dbReference type="NCBIfam" id="NF033537">
    <property type="entry name" value="lasso_biosyn_B2"/>
    <property type="match status" value="1"/>
</dbReference>
<protein>
    <submittedName>
        <fullName evidence="2">Lasso peptide biosynthesis B2 protein</fullName>
    </submittedName>
</protein>
<dbReference type="InterPro" id="IPR032708">
    <property type="entry name" value="McjB_C"/>
</dbReference>
<accession>A0A370X9T2</accession>
<organism evidence="2 3">
    <name type="scientific">Dyella monticola</name>
    <dbReference type="NCBI Taxonomy" id="1927958"/>
    <lineage>
        <taxon>Bacteria</taxon>
        <taxon>Pseudomonadati</taxon>
        <taxon>Pseudomonadota</taxon>
        <taxon>Gammaproteobacteria</taxon>
        <taxon>Lysobacterales</taxon>
        <taxon>Rhodanobacteraceae</taxon>
        <taxon>Dyella</taxon>
    </lineage>
</organism>
<gene>
    <name evidence="2" type="ORF">DWU98_03760</name>
</gene>
<dbReference type="EMBL" id="QRBE01000001">
    <property type="protein sequence ID" value="RDS85062.1"/>
    <property type="molecule type" value="Genomic_DNA"/>
</dbReference>
<comment type="caution">
    <text evidence="2">The sequence shown here is derived from an EMBL/GenBank/DDBJ whole genome shotgun (WGS) entry which is preliminary data.</text>
</comment>
<reference evidence="2 3" key="1">
    <citation type="submission" date="2018-07" db="EMBL/GenBank/DDBJ databases">
        <title>Dyella monticola sp. nov. and Dyella psychrodurans sp. nov. isolated from monsoon evergreen broad-leaved forest soil of Dinghu Mountain, China.</title>
        <authorList>
            <person name="Gao Z."/>
            <person name="Qiu L."/>
        </authorList>
    </citation>
    <scope>NUCLEOTIDE SEQUENCE [LARGE SCALE GENOMIC DNA]</scope>
    <source>
        <strain evidence="2 3">4G-K06</strain>
    </source>
</reference>
<name>A0A370X9T2_9GAMM</name>
<feature type="domain" description="Microcin J25-processing protein McjB C-terminal" evidence="1">
    <location>
        <begin position="133"/>
        <end position="244"/>
    </location>
</feature>
<keyword evidence="3" id="KW-1185">Reference proteome</keyword>
<dbReference type="Proteomes" id="UP000254258">
    <property type="component" value="Unassembled WGS sequence"/>
</dbReference>
<dbReference type="OrthoDB" id="119963at2"/>
<evidence type="ECO:0000313" key="2">
    <source>
        <dbReference type="EMBL" id="RDS85062.1"/>
    </source>
</evidence>
<dbReference type="Pfam" id="PF13471">
    <property type="entry name" value="Transglut_core3"/>
    <property type="match status" value="1"/>
</dbReference>
<evidence type="ECO:0000313" key="3">
    <source>
        <dbReference type="Proteomes" id="UP000254258"/>
    </source>
</evidence>
<dbReference type="RefSeq" id="WP_147293194.1">
    <property type="nucleotide sequence ID" value="NZ_QRBE01000001.1"/>
</dbReference>
<dbReference type="InterPro" id="IPR053521">
    <property type="entry name" value="McjB-like"/>
</dbReference>
<dbReference type="AlphaFoldDB" id="A0A370X9T2"/>
<proteinExistence type="predicted"/>
<evidence type="ECO:0000259" key="1">
    <source>
        <dbReference type="Pfam" id="PF13471"/>
    </source>
</evidence>